<accession>A0A0L0LYH3</accession>
<proteinExistence type="predicted"/>
<keyword evidence="3" id="KW-1185">Reference proteome</keyword>
<dbReference type="EMBL" id="LFJJ01000382">
    <property type="protein sequence ID" value="KND54879.1"/>
    <property type="molecule type" value="Genomic_DNA"/>
</dbReference>
<feature type="region of interest" description="Disordered" evidence="1">
    <location>
        <begin position="135"/>
        <end position="156"/>
    </location>
</feature>
<dbReference type="RefSeq" id="WP_050456167.1">
    <property type="nucleotide sequence ID" value="NZ_LFJJ01000382.1"/>
</dbReference>
<evidence type="ECO:0000313" key="2">
    <source>
        <dbReference type="EMBL" id="KND54879.1"/>
    </source>
</evidence>
<gene>
    <name evidence="2" type="ORF">BVER_04087</name>
</gene>
<organism evidence="2 3">
    <name type="scientific">Candidatus Burkholderia verschuerenii</name>
    <dbReference type="NCBI Taxonomy" id="242163"/>
    <lineage>
        <taxon>Bacteria</taxon>
        <taxon>Pseudomonadati</taxon>
        <taxon>Pseudomonadota</taxon>
        <taxon>Betaproteobacteria</taxon>
        <taxon>Burkholderiales</taxon>
        <taxon>Burkholderiaceae</taxon>
        <taxon>Burkholderia</taxon>
    </lineage>
</organism>
<comment type="caution">
    <text evidence="2">The sequence shown here is derived from an EMBL/GenBank/DDBJ whole genome shotgun (WGS) entry which is preliminary data.</text>
</comment>
<name>A0A0L0LYH3_9BURK</name>
<evidence type="ECO:0000313" key="3">
    <source>
        <dbReference type="Proteomes" id="UP000036959"/>
    </source>
</evidence>
<dbReference type="OrthoDB" id="9035758at2"/>
<dbReference type="Proteomes" id="UP000036959">
    <property type="component" value="Unassembled WGS sequence"/>
</dbReference>
<sequence>MAYSCTDLVDNVLDDMLVRGWIQSTQYSPEDPQAQGKAVLTAIGDADRALCRAADAQQLHVELLDSVETLAAIADQHGALALANIVYWQMAILNDTYIELSPDEAELLWFVRNLPSTDRWWARVQLTIPPSAENRFPRDFHAAGERPSGSLRAADG</sequence>
<feature type="compositionally biased region" description="Basic and acidic residues" evidence="1">
    <location>
        <begin position="135"/>
        <end position="144"/>
    </location>
</feature>
<dbReference type="PATRIC" id="fig|242163.4.peg.4879"/>
<dbReference type="AlphaFoldDB" id="A0A0L0LYH3"/>
<evidence type="ECO:0000256" key="1">
    <source>
        <dbReference type="SAM" id="MobiDB-lite"/>
    </source>
</evidence>
<reference evidence="3" key="1">
    <citation type="submission" date="2015-06" db="EMBL/GenBank/DDBJ databases">
        <title>Comparative genomics of Burkholderia leaf nodule symbionts.</title>
        <authorList>
            <person name="Carlier A."/>
            <person name="Eberl L."/>
            <person name="Pinto-Carbo M."/>
        </authorList>
    </citation>
    <scope>NUCLEOTIDE SEQUENCE [LARGE SCALE GENOMIC DNA]</scope>
    <source>
        <strain evidence="3">UZHbot4</strain>
    </source>
</reference>
<protein>
    <submittedName>
        <fullName evidence="2">Uncharacterized protein</fullName>
    </submittedName>
</protein>